<dbReference type="Gene3D" id="6.10.140.110">
    <property type="match status" value="2"/>
</dbReference>
<dbReference type="InterPro" id="IPR043822">
    <property type="entry name" value="EsV_1_7_cys"/>
</dbReference>
<protein>
    <submittedName>
        <fullName evidence="1">Uncharacterized protein</fullName>
    </submittedName>
</protein>
<name>A0A6C0M1K6_9ZZZZ</name>
<dbReference type="EMBL" id="MN740610">
    <property type="protein sequence ID" value="QHU35714.1"/>
    <property type="molecule type" value="Genomic_DNA"/>
</dbReference>
<proteinExistence type="predicted"/>
<dbReference type="AlphaFoldDB" id="A0A6C0M1K6"/>
<accession>A0A6C0M1K6</accession>
<organism evidence="1">
    <name type="scientific">viral metagenome</name>
    <dbReference type="NCBI Taxonomy" id="1070528"/>
    <lineage>
        <taxon>unclassified sequences</taxon>
        <taxon>metagenomes</taxon>
        <taxon>organismal metagenomes</taxon>
    </lineage>
</organism>
<evidence type="ECO:0000313" key="1">
    <source>
        <dbReference type="EMBL" id="QHU35714.1"/>
    </source>
</evidence>
<sequence>MPKRCISSGCETLPSYGTVWKKPLYCLTHKLDGMKDVKHKTCTHDGCKTRPTYGTEWKKPLYCLTHKLDGMKDVWNKTCTHDGCETRPTYGTEWRKPLYCLIHKLDGMKDVWNKTCSHDGCETRPTYGTEWRKPLYCLIHKLDGMKDVVNNTCSHDGCKTQPSYGTEWMKPLYCSTHKLDGMKNVKNKTCTHDGCETRPTFGNEWGKALYCDKHKEDGMFNVKDKRCSHDGCEIIPKYGIPGHQPEYCATHKQPNTILRPTKRCSTKNCKNIALYGVSTAIKCEDRRGTNPIDFVQRSCTSCGLPYILDKNGKCNACDPNVFNTFRLAKQRRVKQHLDATDIDGYKYTLYDRIIDDGVCGMERPDFLFEAWSHYVVLEVDENQHKVRQELRECTKMVNVSQGLGMPTVFIRYNPDTYYVFSEGGRRKVDPAHSRRMKALDLRLKTVLSTVPISYCSATYLFYDGYDETKPDYRVITSYE</sequence>
<reference evidence="1" key="1">
    <citation type="journal article" date="2020" name="Nature">
        <title>Giant virus diversity and host interactions through global metagenomics.</title>
        <authorList>
            <person name="Schulz F."/>
            <person name="Roux S."/>
            <person name="Paez-Espino D."/>
            <person name="Jungbluth S."/>
            <person name="Walsh D.A."/>
            <person name="Denef V.J."/>
            <person name="McMahon K.D."/>
            <person name="Konstantinidis K.T."/>
            <person name="Eloe-Fadrosh E.A."/>
            <person name="Kyrpides N.C."/>
            <person name="Woyke T."/>
        </authorList>
    </citation>
    <scope>NUCLEOTIDE SEQUENCE</scope>
    <source>
        <strain evidence="1">GVMAG-S-1029409-49</strain>
    </source>
</reference>
<dbReference type="Pfam" id="PF19114">
    <property type="entry name" value="EsV_1_7_cys"/>
    <property type="match status" value="7"/>
</dbReference>
<dbReference type="SMART" id="SM01425">
    <property type="entry name" value="EsV_1_7"/>
    <property type="match status" value="7"/>
</dbReference>